<dbReference type="Pfam" id="PF00990">
    <property type="entry name" value="GGDEF"/>
    <property type="match status" value="1"/>
</dbReference>
<keyword evidence="4" id="KW-0472">Membrane</keyword>
<name>A0ABS4PG71_9GAMM</name>
<dbReference type="Gene3D" id="3.30.70.270">
    <property type="match status" value="1"/>
</dbReference>
<dbReference type="PANTHER" id="PTHR45138">
    <property type="entry name" value="REGULATORY COMPONENTS OF SENSORY TRANSDUCTION SYSTEM"/>
    <property type="match status" value="1"/>
</dbReference>
<keyword evidence="4" id="KW-0812">Transmembrane</keyword>
<dbReference type="CDD" id="cd18773">
    <property type="entry name" value="PDC1_HK_sensor"/>
    <property type="match status" value="1"/>
</dbReference>
<dbReference type="CDD" id="cd01949">
    <property type="entry name" value="GGDEF"/>
    <property type="match status" value="1"/>
</dbReference>
<dbReference type="InterPro" id="IPR050469">
    <property type="entry name" value="Diguanylate_Cyclase"/>
</dbReference>
<dbReference type="SMART" id="SM00267">
    <property type="entry name" value="GGDEF"/>
    <property type="match status" value="1"/>
</dbReference>
<dbReference type="Proteomes" id="UP001195624">
    <property type="component" value="Unassembled WGS sequence"/>
</dbReference>
<proteinExistence type="predicted"/>
<comment type="caution">
    <text evidence="6">The sequence shown here is derived from an EMBL/GenBank/DDBJ whole genome shotgun (WGS) entry which is preliminary data.</text>
</comment>
<comment type="pathway">
    <text evidence="1">Purine metabolism; 3',5'-cyclic di-GMP biosynthesis.</text>
</comment>
<evidence type="ECO:0000256" key="3">
    <source>
        <dbReference type="ARBA" id="ARBA00034247"/>
    </source>
</evidence>
<keyword evidence="7" id="KW-1185">Reference proteome</keyword>
<dbReference type="InterPro" id="IPR000160">
    <property type="entry name" value="GGDEF_dom"/>
</dbReference>
<dbReference type="SUPFAM" id="SSF55073">
    <property type="entry name" value="Nucleotide cyclase"/>
    <property type="match status" value="1"/>
</dbReference>
<feature type="domain" description="GGDEF" evidence="5">
    <location>
        <begin position="384"/>
        <end position="513"/>
    </location>
</feature>
<dbReference type="NCBIfam" id="TIGR00254">
    <property type="entry name" value="GGDEF"/>
    <property type="match status" value="1"/>
</dbReference>
<dbReference type="SUPFAM" id="SSF103190">
    <property type="entry name" value="Sensory domain-like"/>
    <property type="match status" value="1"/>
</dbReference>
<dbReference type="EMBL" id="JAGGMQ010000002">
    <property type="protein sequence ID" value="MBP2171636.1"/>
    <property type="molecule type" value="Genomic_DNA"/>
</dbReference>
<organism evidence="6 7">
    <name type="scientific">Winslowiella toletana</name>
    <dbReference type="NCBI Taxonomy" id="92490"/>
    <lineage>
        <taxon>Bacteria</taxon>
        <taxon>Pseudomonadati</taxon>
        <taxon>Pseudomonadota</taxon>
        <taxon>Gammaproteobacteria</taxon>
        <taxon>Enterobacterales</taxon>
        <taxon>Erwiniaceae</taxon>
        <taxon>Winslowiella</taxon>
    </lineage>
</organism>
<evidence type="ECO:0000256" key="1">
    <source>
        <dbReference type="ARBA" id="ARBA00004665"/>
    </source>
</evidence>
<dbReference type="PROSITE" id="PS51257">
    <property type="entry name" value="PROKAR_LIPOPROTEIN"/>
    <property type="match status" value="1"/>
</dbReference>
<keyword evidence="4" id="KW-1133">Transmembrane helix</keyword>
<dbReference type="Gene3D" id="3.30.450.20">
    <property type="entry name" value="PAS domain"/>
    <property type="match status" value="1"/>
</dbReference>
<accession>A0ABS4PG71</accession>
<dbReference type="PANTHER" id="PTHR45138:SF9">
    <property type="entry name" value="DIGUANYLATE CYCLASE DGCM-RELATED"/>
    <property type="match status" value="1"/>
</dbReference>
<evidence type="ECO:0000256" key="2">
    <source>
        <dbReference type="ARBA" id="ARBA00012528"/>
    </source>
</evidence>
<dbReference type="EC" id="2.7.7.65" evidence="2"/>
<evidence type="ECO:0000313" key="6">
    <source>
        <dbReference type="EMBL" id="MBP2171636.1"/>
    </source>
</evidence>
<feature type="transmembrane region" description="Helical" evidence="4">
    <location>
        <begin position="282"/>
        <end position="306"/>
    </location>
</feature>
<evidence type="ECO:0000259" key="5">
    <source>
        <dbReference type="PROSITE" id="PS50887"/>
    </source>
</evidence>
<protein>
    <recommendedName>
        <fullName evidence="2">diguanylate cyclase</fullName>
        <ecNumber evidence="2">2.7.7.65</ecNumber>
    </recommendedName>
</protein>
<dbReference type="PROSITE" id="PS50887">
    <property type="entry name" value="GGDEF"/>
    <property type="match status" value="1"/>
</dbReference>
<evidence type="ECO:0000256" key="4">
    <source>
        <dbReference type="SAM" id="Phobius"/>
    </source>
</evidence>
<feature type="transmembrane region" description="Helical" evidence="4">
    <location>
        <begin position="12"/>
        <end position="34"/>
    </location>
</feature>
<dbReference type="InterPro" id="IPR029151">
    <property type="entry name" value="Sensor-like_sf"/>
</dbReference>
<dbReference type="InterPro" id="IPR043128">
    <property type="entry name" value="Rev_trsase/Diguanyl_cyclase"/>
</dbReference>
<dbReference type="RefSeq" id="WP_017802604.1">
    <property type="nucleotide sequence ID" value="NZ_JAGGMQ010000002.1"/>
</dbReference>
<evidence type="ECO:0000313" key="7">
    <source>
        <dbReference type="Proteomes" id="UP001195624"/>
    </source>
</evidence>
<reference evidence="7" key="2">
    <citation type="submission" date="2023-07" db="EMBL/GenBank/DDBJ databases">
        <title>Genome mining of underrepresented organisms for secondary metabolites.</title>
        <authorList>
            <person name="D'Agostino P.M."/>
        </authorList>
    </citation>
    <scope>NUCLEOTIDE SEQUENCE [LARGE SCALE GENOMIC DNA]</scope>
    <source>
        <strain evidence="7">WS4403</strain>
    </source>
</reference>
<gene>
    <name evidence="6" type="ORF">J2125_004932</name>
</gene>
<reference evidence="6 7" key="1">
    <citation type="submission" date="2021-03" db="EMBL/GenBank/DDBJ databases">
        <authorList>
            <person name="D'Agostino P."/>
            <person name="Huntemann M."/>
            <person name="Clum A."/>
            <person name="Spunde A."/>
            <person name="Palaniappan K."/>
            <person name="Ritter S."/>
            <person name="Mikhailova N."/>
            <person name="Chen I.-M."/>
            <person name="Stamatis D."/>
            <person name="Reddy T."/>
            <person name="O'Malley R."/>
            <person name="Daum C."/>
            <person name="Shapiro N."/>
            <person name="Ivanova N."/>
            <person name="Kyrpides N."/>
            <person name="Woyke T."/>
        </authorList>
    </citation>
    <scope>NUCLEOTIDE SEQUENCE [LARGE SCALE GENOMIC DNA]</scope>
    <source>
        <strain evidence="6 7">WS4403</strain>
    </source>
</reference>
<dbReference type="InterPro" id="IPR029787">
    <property type="entry name" value="Nucleotide_cyclase"/>
</dbReference>
<sequence>MLLKKLRLRTLLLSLSVGGVILTSCLLLVALLIFQKGNIEDSLLESNIAYARKLADTTDRYLGTAQRELAWSATQIKGLTDPAALREETDRLRLQSGFFNTVVVVNRDAVIAATSPESLSLVGVKLHSDASRQAIATQKPFISAPFISASGNYVVFLSQPLFTTGGDYLGYIGGTIYLKKQSMLSDILSQHFYARGSTVSIVSNDGLIVFSHEPDLVGTKMTLGSALVKQLATTDSGRFSTQANGQQFLTGYASLHKTDWNIFIAGTAETVRHILVRTAENALWFLLGIIILTAAVVALMAGRIALPLEKLADMVRNEDSDMSLASVPAWYYEAGRLKEAVQEYHYAVAGRMAALSDEAMTDPLTGLWNRRGFTLMADRSGDGAAQCVIAIDIDHFKKINDCHGHDAGDAVLINLAGLLRQTCRAEDIVSRFGGEEFILLLPQTDVEDAARTAGRIREVVSTATFPFAGALTVSAGVASLADCGNREAMLRRADEALYEAKGAGRNVVVIAGAETFRLYRGTGQ</sequence>
<comment type="catalytic activity">
    <reaction evidence="3">
        <text>2 GTP = 3',3'-c-di-GMP + 2 diphosphate</text>
        <dbReference type="Rhea" id="RHEA:24898"/>
        <dbReference type="ChEBI" id="CHEBI:33019"/>
        <dbReference type="ChEBI" id="CHEBI:37565"/>
        <dbReference type="ChEBI" id="CHEBI:58805"/>
        <dbReference type="EC" id="2.7.7.65"/>
    </reaction>
</comment>